<evidence type="ECO:0000256" key="1">
    <source>
        <dbReference type="SAM" id="Phobius"/>
    </source>
</evidence>
<evidence type="ECO:0000313" key="4">
    <source>
        <dbReference type="Proteomes" id="UP000326711"/>
    </source>
</evidence>
<accession>A0A5J6ZBF3</accession>
<dbReference type="Pfam" id="PF08044">
    <property type="entry name" value="DUF1707"/>
    <property type="match status" value="1"/>
</dbReference>
<dbReference type="RefSeq" id="WP_151903292.1">
    <property type="nucleotide sequence ID" value="NZ_CP045032.1"/>
</dbReference>
<dbReference type="OrthoDB" id="4416950at2"/>
<evidence type="ECO:0000259" key="2">
    <source>
        <dbReference type="Pfam" id="PF08044"/>
    </source>
</evidence>
<dbReference type="EMBL" id="CP045032">
    <property type="protein sequence ID" value="QFQ02995.1"/>
    <property type="molecule type" value="Genomic_DNA"/>
</dbReference>
<feature type="domain" description="DUF1707" evidence="2">
    <location>
        <begin position="23"/>
        <end position="75"/>
    </location>
</feature>
<gene>
    <name evidence="3" type="ORF">CUROG_08235</name>
</gene>
<keyword evidence="1" id="KW-0472">Membrane</keyword>
<dbReference type="AlphaFoldDB" id="A0A5J6ZBF3"/>
<proteinExistence type="predicted"/>
<dbReference type="KEGG" id="cuo:CUROG_08235"/>
<reference evidence="4" key="1">
    <citation type="submission" date="2019-10" db="EMBL/GenBank/DDBJ databases">
        <title>Complete genome sequence of Corynebacterium urogenitalis DSM 108747, isolated from the genital tract of a cow.</title>
        <authorList>
            <person name="Ruckert C."/>
            <person name="Ballas P."/>
            <person name="Wagener K."/>
            <person name="Drillich M."/>
            <person name="Kaempfer P."/>
            <person name="Busse H.-J."/>
            <person name="Ehling-Schulz M."/>
        </authorList>
    </citation>
    <scope>NUCLEOTIDE SEQUENCE [LARGE SCALE GENOMIC DNA]</scope>
    <source>
        <strain evidence="4">LMM 1652</strain>
    </source>
</reference>
<feature type="transmembrane region" description="Helical" evidence="1">
    <location>
        <begin position="104"/>
        <end position="122"/>
    </location>
</feature>
<name>A0A5J6ZBF3_9CORY</name>
<keyword evidence="4" id="KW-1185">Reference proteome</keyword>
<evidence type="ECO:0000313" key="3">
    <source>
        <dbReference type="EMBL" id="QFQ02995.1"/>
    </source>
</evidence>
<sequence length="208" mass="23190">MNQQPQWYCPEPQAPAAESEHGVRVSDAERSDAITALGSHFAEGRLGLVEYEERVDAAAFAVDRRELDDLFTDLPALSPGAHLMPMYSAAEVARVRKDGARPKAATMGLSAVAAVAGAILFAQPVLLLVIPAVFLLLYVAKVGPESWHMPSERKLEQKRLKAMRMEHKMELQQRRQVRRQQVDDLKSSAMKFAQRSIQNRIDGSSNRR</sequence>
<dbReference type="Proteomes" id="UP000326711">
    <property type="component" value="Chromosome"/>
</dbReference>
<dbReference type="InterPro" id="IPR012551">
    <property type="entry name" value="DUF1707_SHOCT-like"/>
</dbReference>
<keyword evidence="1" id="KW-1133">Transmembrane helix</keyword>
<keyword evidence="1" id="KW-0812">Transmembrane</keyword>
<protein>
    <recommendedName>
        <fullName evidence="2">DUF1707 domain-containing protein</fullName>
    </recommendedName>
</protein>
<organism evidence="3 4">
    <name type="scientific">Corynebacterium urogenitale</name>
    <dbReference type="NCBI Taxonomy" id="2487892"/>
    <lineage>
        <taxon>Bacteria</taxon>
        <taxon>Bacillati</taxon>
        <taxon>Actinomycetota</taxon>
        <taxon>Actinomycetes</taxon>
        <taxon>Mycobacteriales</taxon>
        <taxon>Corynebacteriaceae</taxon>
        <taxon>Corynebacterium</taxon>
    </lineage>
</organism>